<dbReference type="Gramene" id="OE9A052215T3">
    <property type="protein sequence ID" value="OE9A052215C3"/>
    <property type="gene ID" value="OE9A052215"/>
</dbReference>
<dbReference type="InterPro" id="IPR044678">
    <property type="entry name" value="COR27/28"/>
</dbReference>
<dbReference type="OrthoDB" id="1104553at2759"/>
<evidence type="ECO:0000313" key="3">
    <source>
        <dbReference type="Proteomes" id="UP000594638"/>
    </source>
</evidence>
<protein>
    <submittedName>
        <fullName evidence="2">Uncharacterized protein</fullName>
    </submittedName>
</protein>
<dbReference type="EMBL" id="CACTIH010004056">
    <property type="protein sequence ID" value="CAA2989073.1"/>
    <property type="molecule type" value="Genomic_DNA"/>
</dbReference>
<dbReference type="Proteomes" id="UP000594638">
    <property type="component" value="Unassembled WGS sequence"/>
</dbReference>
<keyword evidence="3" id="KW-1185">Reference proteome</keyword>
<dbReference type="GO" id="GO:0009409">
    <property type="term" value="P:response to cold"/>
    <property type="evidence" value="ECO:0007669"/>
    <property type="project" value="InterPro"/>
</dbReference>
<name>A0A8S0SBY2_OLEEU</name>
<accession>A0A8S0SBY2</accession>
<sequence>MKENYGSENPPASAGSELTEFCGNELTRSNSDLPSFIAENYEDVLRGSENATPLDRGLDEENKGDFCSDKGRKNNYLMDNCRAWTNEKHNLYLNHLEVSFVKQLNQSMGFRAQCSEQNKSEINVSQKKPSSVRYTSEQFSILWHGCSQKINYERGQPLLHTSTDSHGSRQKRKQCPLLSADIQGSLKLQNADKPLLRKRVSSQGLETCSWQEEFLTEGTGQNFVDEGCQNNQPNISSRAKRLKRVLVESSDHDQVMRRIELFYVLNAAEHCNDLLSVTVRVVSDCALWEISHSRQFNC</sequence>
<gene>
    <name evidence="2" type="ORF">OLEA9_A052215</name>
</gene>
<proteinExistence type="predicted"/>
<dbReference type="GO" id="GO:0042752">
    <property type="term" value="P:regulation of circadian rhythm"/>
    <property type="evidence" value="ECO:0007669"/>
    <property type="project" value="InterPro"/>
</dbReference>
<dbReference type="PANTHER" id="PTHR33676">
    <property type="entry name" value="COLD REGULATED PROTEIN 27"/>
    <property type="match status" value="1"/>
</dbReference>
<dbReference type="PANTHER" id="PTHR33676:SF14">
    <property type="match status" value="1"/>
</dbReference>
<evidence type="ECO:0000256" key="1">
    <source>
        <dbReference type="SAM" id="MobiDB-lite"/>
    </source>
</evidence>
<evidence type="ECO:0000313" key="2">
    <source>
        <dbReference type="EMBL" id="CAA2989073.1"/>
    </source>
</evidence>
<comment type="caution">
    <text evidence="2">The sequence shown here is derived from an EMBL/GenBank/DDBJ whole genome shotgun (WGS) entry which is preliminary data.</text>
</comment>
<feature type="region of interest" description="Disordered" evidence="1">
    <location>
        <begin position="1"/>
        <end position="20"/>
    </location>
</feature>
<organism evidence="2 3">
    <name type="scientific">Olea europaea subsp. europaea</name>
    <dbReference type="NCBI Taxonomy" id="158383"/>
    <lineage>
        <taxon>Eukaryota</taxon>
        <taxon>Viridiplantae</taxon>
        <taxon>Streptophyta</taxon>
        <taxon>Embryophyta</taxon>
        <taxon>Tracheophyta</taxon>
        <taxon>Spermatophyta</taxon>
        <taxon>Magnoliopsida</taxon>
        <taxon>eudicotyledons</taxon>
        <taxon>Gunneridae</taxon>
        <taxon>Pentapetalae</taxon>
        <taxon>asterids</taxon>
        <taxon>lamiids</taxon>
        <taxon>Lamiales</taxon>
        <taxon>Oleaceae</taxon>
        <taxon>Oleeae</taxon>
        <taxon>Olea</taxon>
    </lineage>
</organism>
<reference evidence="2 3" key="1">
    <citation type="submission" date="2019-12" db="EMBL/GenBank/DDBJ databases">
        <authorList>
            <person name="Alioto T."/>
            <person name="Alioto T."/>
            <person name="Gomez Garrido J."/>
        </authorList>
    </citation>
    <scope>NUCLEOTIDE SEQUENCE [LARGE SCALE GENOMIC DNA]</scope>
</reference>
<dbReference type="AlphaFoldDB" id="A0A8S0SBY2"/>